<organism evidence="1">
    <name type="scientific">Serratia fonticola</name>
    <dbReference type="NCBI Taxonomy" id="47917"/>
    <lineage>
        <taxon>Bacteria</taxon>
        <taxon>Pseudomonadati</taxon>
        <taxon>Pseudomonadota</taxon>
        <taxon>Gammaproteobacteria</taxon>
        <taxon>Enterobacterales</taxon>
        <taxon>Yersiniaceae</taxon>
        <taxon>Serratia</taxon>
    </lineage>
</organism>
<dbReference type="EMBL" id="CABEEZ010000127">
    <property type="protein sequence ID" value="VTR53310.1"/>
    <property type="molecule type" value="Genomic_DNA"/>
</dbReference>
<name>A0A4U9W3Q5_SERFO</name>
<protein>
    <submittedName>
        <fullName evidence="1">Uncharacterized protein</fullName>
    </submittedName>
</protein>
<gene>
    <name evidence="1" type="ORF">NCTC12965_06533</name>
</gene>
<accession>A0A4U9W3Q5</accession>
<sequence>MALLHELYERRDALGFTLLDRAGLARLAAAIPDHQKRQTPLNLLKYFNNVAPPNLSGKYAATPQQYATQCYVLDQVIIALI</sequence>
<proteinExistence type="predicted"/>
<reference evidence="1" key="1">
    <citation type="submission" date="2019-05" db="EMBL/GenBank/DDBJ databases">
        <authorList>
            <consortium name="Pathogen Informatics"/>
        </authorList>
    </citation>
    <scope>NUCLEOTIDE SEQUENCE [LARGE SCALE GENOMIC DNA]</scope>
    <source>
        <strain evidence="1">NCTC12965</strain>
    </source>
</reference>
<dbReference type="AlphaFoldDB" id="A0A4U9W3Q5"/>
<evidence type="ECO:0000313" key="1">
    <source>
        <dbReference type="EMBL" id="VTR53310.1"/>
    </source>
</evidence>